<evidence type="ECO:0000256" key="3">
    <source>
        <dbReference type="ARBA" id="ARBA00022837"/>
    </source>
</evidence>
<dbReference type="PROSITE" id="PS50096">
    <property type="entry name" value="IQ"/>
    <property type="match status" value="1"/>
</dbReference>
<feature type="domain" description="EF-hand" evidence="10">
    <location>
        <begin position="2306"/>
        <end position="2341"/>
    </location>
</feature>
<feature type="domain" description="EF-hand" evidence="10">
    <location>
        <begin position="2498"/>
        <end position="2533"/>
    </location>
</feature>
<dbReference type="GO" id="GO:0005509">
    <property type="term" value="F:calcium ion binding"/>
    <property type="evidence" value="ECO:0007669"/>
    <property type="project" value="InterPro"/>
</dbReference>
<dbReference type="PROSITE" id="PS00018">
    <property type="entry name" value="EF_HAND_1"/>
    <property type="match status" value="6"/>
</dbReference>
<keyword evidence="3" id="KW-0106">Calcium</keyword>
<keyword evidence="5" id="KW-0969">Cilium</keyword>
<dbReference type="Proteomes" id="UP000241890">
    <property type="component" value="Unassembled WGS sequence"/>
</dbReference>
<feature type="coiled-coil region" evidence="7">
    <location>
        <begin position="160"/>
        <end position="187"/>
    </location>
</feature>
<feature type="region of interest" description="Disordered" evidence="8">
    <location>
        <begin position="1087"/>
        <end position="1144"/>
    </location>
</feature>
<dbReference type="Gene3D" id="1.10.238.10">
    <property type="entry name" value="EF-hand"/>
    <property type="match status" value="9"/>
</dbReference>
<comment type="caution">
    <text evidence="11">The sequence shown here is derived from an EMBL/GenBank/DDBJ whole genome shotgun (WGS) entry which is preliminary data.</text>
</comment>
<evidence type="ECO:0000256" key="2">
    <source>
        <dbReference type="ARBA" id="ARBA00006042"/>
    </source>
</evidence>
<feature type="compositionally biased region" description="Basic and acidic residues" evidence="8">
    <location>
        <begin position="1112"/>
        <end position="1138"/>
    </location>
</feature>
<dbReference type="CDD" id="cd00030">
    <property type="entry name" value="C2"/>
    <property type="match status" value="1"/>
</dbReference>
<feature type="domain" description="EF-hand" evidence="10">
    <location>
        <begin position="2433"/>
        <end position="2468"/>
    </location>
</feature>
<feature type="coiled-coil region" evidence="7">
    <location>
        <begin position="235"/>
        <end position="328"/>
    </location>
</feature>
<feature type="domain" description="C2" evidence="9">
    <location>
        <begin position="735"/>
        <end position="876"/>
    </location>
</feature>
<feature type="compositionally biased region" description="Low complexity" evidence="8">
    <location>
        <begin position="142"/>
        <end position="153"/>
    </location>
</feature>
<dbReference type="PROSITE" id="PS50222">
    <property type="entry name" value="EF_HAND_2"/>
    <property type="match status" value="11"/>
</dbReference>
<keyword evidence="6" id="KW-0966">Cell projection</keyword>
<feature type="domain" description="EF-hand" evidence="10">
    <location>
        <begin position="2618"/>
        <end position="2653"/>
    </location>
</feature>
<evidence type="ECO:0000313" key="12">
    <source>
        <dbReference type="Proteomes" id="UP000241890"/>
    </source>
</evidence>
<dbReference type="Pfam" id="PF13202">
    <property type="entry name" value="EF-hand_5"/>
    <property type="match status" value="1"/>
</dbReference>
<evidence type="ECO:0000313" key="11">
    <source>
        <dbReference type="EMBL" id="GBG27119.1"/>
    </source>
</evidence>
<sequence>MMGRNSIDVAGGPRLGGNAPKNSQGPKDAAFWEEKFLRLREEHAALKRQSNEQQTTMRQMHTKLQLIDKTMAAKEQNQQANGPMALGNSRGPQGKTKDDREADALIQSLRKENDRLRRENRDLREQIRTAPPVAPGNRRKVAPSAARPRPKSAGGDGNAVATLRKQLLSMETRIRKLHEENNALRRRVHHRGQQPGAENDTTVPNRPGTKNIGGEAGEVFAAPSARNGTFSAKDADLLTRELQDKEAQIRIVKNRYEHLEAKARAAAEIHERTVHMMEEGNRTIRDLRRKIQALQHDNEQLALHQQRAEDLALELATTKEEAHRLETRITALCESPFINDAFESRSKVDKLLGLERADRQQKVQIEHLKETAKMHHAEILALKSSAEQLCKQRDHLSQENHALKLKLEQVERGSSVLEDKMRLYSGEAGVDASELERALTLVKRGSEAMSQVGFLETAPASDRKLQDLQMTHLSTCRDLEMAERMLKAQTAINRDLNEEISDLQRKVKGSNNELLRKLEDYETLCARRLQKIHALEAQIKQLLKKAKKQASSASSPRQGRRDDARDDDDAISIVSLAASASDFGPGENLIEIWIKDAKLDETKLEQAATTFVMLDFYDYETQTSPLVSGLTPNFNFAATYRVAVDHFLLRYMASDTLTLELNRTRHGDFELLGQTALSLRPLLHGSGKWQVDDAQIISVRDGSVLGTFTICIRLALPIEALFETYLREVPGERERIERLKVIDQEHEDAAIARARAQNQLEITILGCEGLPAKDRALPSPFVHFQLLSFPDTFTPILQNTADPVFDYRAPFPLLVDDKLLRYLEREKLEINVLNDDDDDNDMDGRGTVDDDLNGLLGKTVIPLAKLAQGKAVSGRYPLRDVDGCEAGTVEIRLAWRSPLLTVEDAGLNDVMALSEDHLQQVIRKFNTDGAVDWRRFLRSANDRVQGIRMRLCTAIERAEDGGIHAFAACRHLDKDGDGFITRADLGQALEDLGVSVTEEELDDFLLAIDEGRQGRVSYSIFLQAVEAPSAGEQKVVKALRILQAKEVDLERPFQRRQVEGLLSTRDFCRVLRDLGFRLHEHETLLRDPREESDFEEEGDDEDKISTRPVRVGPEHTARRQGPDRQDNAQAAHREHEIHANAQPAHVELYERKKLEFQDRLARAAQATEEVTAGSYAEREALLGLYGTGADNSATRLQSNFRSYWTRSQLREGETKAALSGSGSGAGAIVDAEDVLRHALAQKSSSFDLRAALAARDKRRSGYIPAGHFVRALVESELEMQSSQAMALALCFAADHDDSTEARAHEDADNDTQNPSRRRRQVDYNEFVRFARFQPRNVSGLTFQICNALLQVRSPAIFYEVDVQRRGVVSRRAFAKALRANVPSLSSYDAKVLMDIFDADSNGEVDYRAFVRFAQGQSVAVALASVEARLRDRIQAMVDNGIQISQAFEHFDKNKDGKISRVEFSKALRSLRIDVNRKESQALFSRFDPKRKGMVSYKDFVKFLHAKESGERIDLMDPANIDDQALSAARKRLQNITRNALAAGMTLHGPFEHYDWTRTGSIAPIMFERACGMLGLPLTHAEIQALASKFASKDGRKVNYQAFVEWTLVDRVLARDVVDKLRTMGEHSRITTVFEHFDPEKKGEVTRKDFQAGLAQLGLDGLGQEERIALFEQFDRDGDGFIQYHEFAKVLRAGNTSGPGPSGTAVSPRVSVGQNSARSHPESPRQGEILAREDLRKLRAALEIRDVAFTGKLSAEAFGEALAEVGVENGDLAPLTDAEGNVLYKRFLKQQEGNQEYIDAVFRKVCKLIANRAAAAGGDLSVPFAHFNQDGSPVAALTYEGFKTGLEALAFDLVPAEVHALVERFDANHDGHVSFEEFAEAVRKEQSAASQTVQSPRSPRQEGVRLSEHQMMLVKRLVYAGRRRGVNFRALFAHHGAKASSLQLRKESFLAALRKVDPAVPHDALEDLALVLDTESTGVVEYARLLHLAECESGSALAVAQLGEQVRAMVEEQVELQGNIRVPMTHFDRRRKGHFDLEAWKRAIKDLALEAPDRVVVGLFEKINVSGSGKVDFGEFAAFIQDPEFGPQLERKIRKLIMSSVLAEEWTRDPQKEIRKFDEDGTGFVDKHGLRSAAKKLGLALSREEITRIILRFDPNGAGSAKVQAVAQWLEEQVKLARQAVTIADRLRRKLRDGGVQLQQLLTPGAGGVNPKPVFLNQLLGTSQQLGLEERDAHLLADCFVFAGTGGQVDTQECLDFVNGGVELTVAAPASPRSSSRRARRNSGVNLETSVDTAMHEFQTLLRKAHDRGVDYRKSFEHFDTDYSGQITYEDFETGLRDLGFELSKEQLGAMFARFAGSKRRTIKYRRFLHECLPADVAFVEEVADKLRHLIEKRVSRLGRGGLEKTFRHFEPDAHGQVSRHAFRRGLEVLHFDLSDSEVRALLDKFDIDGNGRISFAEFVAFAQGEDASAVPGAKRRQADRDADEIAQQLRALVRKAHQKGVAYRQSFEHFDPHYAGFIDADDFRRGLEQLGIDVKPEHVRLLIERFAGKDSRVRYRDFLRAVAPEEEATVEEVADKFRRMLGRVASLRKAFRHFERNADGLISRKAFRDGLGHLNLELTDGEVRMIMDIFDQDGDGFISYDEFRKTISAITGSRTRKALKAALRTGKAYLDLELVGVRPSGRSKTLGRTRVDLVELLEEMRDLDGDDLEVYDRDNRVVAKVSLSLQALDLLQVLQRRA</sequence>
<feature type="compositionally biased region" description="Basic and acidic residues" evidence="8">
    <location>
        <begin position="95"/>
        <end position="127"/>
    </location>
</feature>
<dbReference type="SMART" id="SM00054">
    <property type="entry name" value="EFh"/>
    <property type="match status" value="16"/>
</dbReference>
<accession>A0A2R5G9Z1</accession>
<dbReference type="Pfam" id="PF13499">
    <property type="entry name" value="EF-hand_7"/>
    <property type="match status" value="5"/>
</dbReference>
<dbReference type="Gene3D" id="2.60.40.150">
    <property type="entry name" value="C2 domain"/>
    <property type="match status" value="2"/>
</dbReference>
<comment type="subcellular location">
    <subcellularLocation>
        <location evidence="1">Cell projection</location>
        <location evidence="1">Cilium</location>
    </subcellularLocation>
</comment>
<dbReference type="OrthoDB" id="2133912at2759"/>
<feature type="domain" description="EF-hand" evidence="10">
    <location>
        <begin position="1661"/>
        <end position="1696"/>
    </location>
</feature>
<dbReference type="SUPFAM" id="SSF49562">
    <property type="entry name" value="C2 domain (Calcium/lipid-binding domain, CaLB)"/>
    <property type="match status" value="2"/>
</dbReference>
<comment type="similarity">
    <text evidence="2">Belongs to the RPGRIP1 family.</text>
</comment>
<evidence type="ECO:0000256" key="5">
    <source>
        <dbReference type="ARBA" id="ARBA00023069"/>
    </source>
</evidence>
<dbReference type="CDD" id="cd00051">
    <property type="entry name" value="EFh"/>
    <property type="match status" value="6"/>
</dbReference>
<organism evidence="11 12">
    <name type="scientific">Hondaea fermentalgiana</name>
    <dbReference type="NCBI Taxonomy" id="2315210"/>
    <lineage>
        <taxon>Eukaryota</taxon>
        <taxon>Sar</taxon>
        <taxon>Stramenopiles</taxon>
        <taxon>Bigyra</taxon>
        <taxon>Labyrinthulomycetes</taxon>
        <taxon>Thraustochytrida</taxon>
        <taxon>Thraustochytriidae</taxon>
        <taxon>Hondaea</taxon>
    </lineage>
</organism>
<dbReference type="PANTHER" id="PTHR14240">
    <property type="entry name" value="RETINITIS PIGMENTOSA GTPASE REGULATOR-INTERACTING PROTEIN"/>
    <property type="match status" value="1"/>
</dbReference>
<evidence type="ECO:0000256" key="6">
    <source>
        <dbReference type="ARBA" id="ARBA00023273"/>
    </source>
</evidence>
<keyword evidence="4 7" id="KW-0175">Coiled coil</keyword>
<feature type="domain" description="EF-hand" evidence="10">
    <location>
        <begin position="2582"/>
        <end position="2617"/>
    </location>
</feature>
<feature type="compositionally biased region" description="Acidic residues" evidence="8">
    <location>
        <begin position="1092"/>
        <end position="1102"/>
    </location>
</feature>
<feature type="coiled-coil region" evidence="7">
    <location>
        <begin position="386"/>
        <end position="413"/>
    </location>
</feature>
<keyword evidence="12" id="KW-1185">Reference proteome</keyword>
<feature type="domain" description="EF-hand" evidence="10">
    <location>
        <begin position="1438"/>
        <end position="1473"/>
    </location>
</feature>
<dbReference type="GO" id="GO:0005856">
    <property type="term" value="C:cytoskeleton"/>
    <property type="evidence" value="ECO:0007669"/>
    <property type="project" value="UniProtKB-ARBA"/>
</dbReference>
<dbReference type="SMART" id="SM00239">
    <property type="entry name" value="C2"/>
    <property type="match status" value="1"/>
</dbReference>
<feature type="domain" description="EF-hand" evidence="10">
    <location>
        <begin position="960"/>
        <end position="995"/>
    </location>
</feature>
<feature type="region of interest" description="Disordered" evidence="8">
    <location>
        <begin position="1694"/>
        <end position="1725"/>
    </location>
</feature>
<dbReference type="InterPro" id="IPR011992">
    <property type="entry name" value="EF-hand-dom_pair"/>
</dbReference>
<dbReference type="InterPro" id="IPR000008">
    <property type="entry name" value="C2_dom"/>
</dbReference>
<evidence type="ECO:0000259" key="9">
    <source>
        <dbReference type="PROSITE" id="PS50004"/>
    </source>
</evidence>
<evidence type="ECO:0000256" key="1">
    <source>
        <dbReference type="ARBA" id="ARBA00004138"/>
    </source>
</evidence>
<evidence type="ECO:0000256" key="7">
    <source>
        <dbReference type="SAM" id="Coils"/>
    </source>
</evidence>
<proteinExistence type="inferred from homology"/>
<dbReference type="InParanoid" id="A0A2R5G9Z1"/>
<dbReference type="InterPro" id="IPR031139">
    <property type="entry name" value="RPGRIP1_fam"/>
</dbReference>
<dbReference type="Pfam" id="PF00168">
    <property type="entry name" value="C2"/>
    <property type="match status" value="1"/>
</dbReference>
<dbReference type="EMBL" id="BEYU01000028">
    <property type="protein sequence ID" value="GBG27119.1"/>
    <property type="molecule type" value="Genomic_DNA"/>
</dbReference>
<gene>
    <name evidence="11" type="ORF">FCC1311_033422</name>
</gene>
<dbReference type="InterPro" id="IPR035892">
    <property type="entry name" value="C2_domain_sf"/>
</dbReference>
<name>A0A2R5G9Z1_9STRA</name>
<feature type="domain" description="EF-hand" evidence="10">
    <location>
        <begin position="1624"/>
        <end position="1659"/>
    </location>
</feature>
<evidence type="ECO:0000259" key="10">
    <source>
        <dbReference type="PROSITE" id="PS50222"/>
    </source>
</evidence>
<feature type="region of interest" description="Disordered" evidence="8">
    <location>
        <begin position="1"/>
        <end position="28"/>
    </location>
</feature>
<reference evidence="11 12" key="1">
    <citation type="submission" date="2017-12" db="EMBL/GenBank/DDBJ databases">
        <title>Sequencing, de novo assembly and annotation of complete genome of a new Thraustochytrid species, strain FCC1311.</title>
        <authorList>
            <person name="Sedici K."/>
            <person name="Godart F."/>
            <person name="Aiese Cigliano R."/>
            <person name="Sanseverino W."/>
            <person name="Barakat M."/>
            <person name="Ortet P."/>
            <person name="Marechal E."/>
            <person name="Cagnac O."/>
            <person name="Amato A."/>
        </authorList>
    </citation>
    <scope>NUCLEOTIDE SEQUENCE [LARGE SCALE GENOMIC DNA]</scope>
</reference>
<dbReference type="GO" id="GO:0005929">
    <property type="term" value="C:cilium"/>
    <property type="evidence" value="ECO:0007669"/>
    <property type="project" value="UniProtKB-SubCell"/>
</dbReference>
<feature type="region of interest" description="Disordered" evidence="8">
    <location>
        <begin position="75"/>
        <end position="159"/>
    </location>
</feature>
<dbReference type="InterPro" id="IPR018247">
    <property type="entry name" value="EF_Hand_1_Ca_BS"/>
</dbReference>
<dbReference type="InterPro" id="IPR021656">
    <property type="entry name" value="C2-C2_1"/>
</dbReference>
<protein>
    <submittedName>
        <fullName evidence="11">Protein fantom</fullName>
    </submittedName>
</protein>
<feature type="region of interest" description="Disordered" evidence="8">
    <location>
        <begin position="188"/>
        <end position="208"/>
    </location>
</feature>
<dbReference type="InterPro" id="IPR002048">
    <property type="entry name" value="EF_hand_dom"/>
</dbReference>
<dbReference type="SUPFAM" id="SSF47473">
    <property type="entry name" value="EF-hand"/>
    <property type="match status" value="7"/>
</dbReference>
<feature type="domain" description="EF-hand" evidence="10">
    <location>
        <begin position="1474"/>
        <end position="1509"/>
    </location>
</feature>
<evidence type="ECO:0000256" key="4">
    <source>
        <dbReference type="ARBA" id="ARBA00023054"/>
    </source>
</evidence>
<dbReference type="PROSITE" id="PS50004">
    <property type="entry name" value="C2"/>
    <property type="match status" value="1"/>
</dbReference>
<evidence type="ECO:0000256" key="8">
    <source>
        <dbReference type="SAM" id="MobiDB-lite"/>
    </source>
</evidence>
<feature type="domain" description="EF-hand" evidence="10">
    <location>
        <begin position="1852"/>
        <end position="1887"/>
    </location>
</feature>
<feature type="coiled-coil region" evidence="7">
    <location>
        <begin position="479"/>
        <end position="552"/>
    </location>
</feature>
<dbReference type="Pfam" id="PF11618">
    <property type="entry name" value="C2-C2_1"/>
    <property type="match status" value="1"/>
</dbReference>